<keyword evidence="4 8" id="KW-0406">Ion transport</keyword>
<dbReference type="GO" id="GO:0005886">
    <property type="term" value="C:plasma membrane"/>
    <property type="evidence" value="ECO:0007669"/>
    <property type="project" value="UniProtKB-SubCell"/>
</dbReference>
<dbReference type="InterPro" id="IPR026015">
    <property type="entry name" value="ATP_synth_OSCP/delta_N_sf"/>
</dbReference>
<evidence type="ECO:0000256" key="5">
    <source>
        <dbReference type="ARBA" id="ARBA00023136"/>
    </source>
</evidence>
<protein>
    <recommendedName>
        <fullName evidence="8">ATP synthase subunit delta</fullName>
    </recommendedName>
    <alternativeName>
        <fullName evidence="8">ATP synthase F(1) sector subunit delta</fullName>
    </alternativeName>
    <alternativeName>
        <fullName evidence="8">F-type ATPase subunit delta</fullName>
        <shortName evidence="8">F-ATPase subunit delta</shortName>
    </alternativeName>
</protein>
<evidence type="ECO:0000256" key="3">
    <source>
        <dbReference type="ARBA" id="ARBA00022781"/>
    </source>
</evidence>
<dbReference type="InterPro" id="IPR020781">
    <property type="entry name" value="ATPase_OSCP/d_CS"/>
</dbReference>
<dbReference type="EMBL" id="QFOZ01000001">
    <property type="protein sequence ID" value="PZP89740.1"/>
    <property type="molecule type" value="Genomic_DNA"/>
</dbReference>
<dbReference type="GO" id="GO:0045259">
    <property type="term" value="C:proton-transporting ATP synthase complex"/>
    <property type="evidence" value="ECO:0007669"/>
    <property type="project" value="UniProtKB-KW"/>
</dbReference>
<proteinExistence type="inferred from homology"/>
<dbReference type="Proteomes" id="UP000248606">
    <property type="component" value="Unassembled WGS sequence"/>
</dbReference>
<dbReference type="PROSITE" id="PS00389">
    <property type="entry name" value="ATPASE_DELTA"/>
    <property type="match status" value="1"/>
</dbReference>
<accession>A0A2W5ID94</accession>
<evidence type="ECO:0000256" key="2">
    <source>
        <dbReference type="ARBA" id="ARBA00022448"/>
    </source>
</evidence>
<keyword evidence="5 8" id="KW-0472">Membrane</keyword>
<evidence type="ECO:0000256" key="6">
    <source>
        <dbReference type="ARBA" id="ARBA00023196"/>
    </source>
</evidence>
<keyword evidence="3 8" id="KW-0375">Hydrogen ion transport</keyword>
<dbReference type="RefSeq" id="WP_303678551.1">
    <property type="nucleotide sequence ID" value="NZ_CAKZIO010000003.1"/>
</dbReference>
<keyword evidence="6 8" id="KW-0139">CF(1)</keyword>
<comment type="function">
    <text evidence="8">This protein is part of the stalk that links CF(0) to CF(1). It either transmits conformational changes from CF(0) to CF(1) or is implicated in proton conduction.</text>
</comment>
<dbReference type="AlphaFoldDB" id="A0A2W5ID94"/>
<dbReference type="NCBIfam" id="NF009967">
    <property type="entry name" value="PRK13430.1"/>
    <property type="match status" value="1"/>
</dbReference>
<keyword evidence="8" id="KW-1003">Cell membrane</keyword>
<evidence type="ECO:0000313" key="9">
    <source>
        <dbReference type="EMBL" id="PZP89740.1"/>
    </source>
</evidence>
<comment type="caution">
    <text evidence="9">The sequence shown here is derived from an EMBL/GenBank/DDBJ whole genome shotgun (WGS) entry which is preliminary data.</text>
</comment>
<dbReference type="GO" id="GO:0046933">
    <property type="term" value="F:proton-transporting ATP synthase activity, rotational mechanism"/>
    <property type="evidence" value="ECO:0007669"/>
    <property type="project" value="UniProtKB-UniRule"/>
</dbReference>
<dbReference type="HAMAP" id="MF_01416">
    <property type="entry name" value="ATP_synth_delta_bact"/>
    <property type="match status" value="1"/>
</dbReference>
<keyword evidence="2 8" id="KW-0813">Transport</keyword>
<sequence length="276" mass="29925">MTVMYAASRDALAHIRSLAEDLIRQSEQSVVLGQQMGAELFTVVEIIEKDRPTRIAVADVSATPQQRRTLMTSLIENKVLPETLRVCQEAAGLDWSNPADLRDGLVRTARSALLQAAELSNSLPQVEEELFQLSRTIKAHPGLEQALGDRRASADERRALLAQLLYGKVSAISEILASQAVARPQEGLAADDLDILSRQAAHEIGRRVADVTTPIALNDAQREALRKKLHGIYGIEVSIHEVINPAILGGVIIKVGSGIINGSLASKLDSLRRSLV</sequence>
<name>A0A2W5ID94_9ACTN</name>
<dbReference type="PANTHER" id="PTHR11910">
    <property type="entry name" value="ATP SYNTHASE DELTA CHAIN"/>
    <property type="match status" value="1"/>
</dbReference>
<evidence type="ECO:0000256" key="4">
    <source>
        <dbReference type="ARBA" id="ARBA00023065"/>
    </source>
</evidence>
<comment type="subcellular location">
    <subcellularLocation>
        <location evidence="8">Cell membrane</location>
        <topology evidence="8">Peripheral membrane protein</topology>
    </subcellularLocation>
    <subcellularLocation>
        <location evidence="1">Membrane</location>
    </subcellularLocation>
</comment>
<keyword evidence="7 8" id="KW-0066">ATP synthesis</keyword>
<dbReference type="InterPro" id="IPR000711">
    <property type="entry name" value="ATPase_OSCP/dsu"/>
</dbReference>
<evidence type="ECO:0000256" key="8">
    <source>
        <dbReference type="HAMAP-Rule" id="MF_01416"/>
    </source>
</evidence>
<dbReference type="PRINTS" id="PR00125">
    <property type="entry name" value="ATPASEDELTA"/>
</dbReference>
<comment type="function">
    <text evidence="8">F(1)F(0) ATP synthase produces ATP from ADP in the presence of a proton or sodium gradient. F-type ATPases consist of two structural domains, F(1) containing the extramembraneous catalytic core and F(0) containing the membrane proton channel, linked together by a central stalk and a peripheral stalk. During catalysis, ATP synthesis in the catalytic domain of F(1) is coupled via a rotary mechanism of the central stalk subunits to proton translocation.</text>
</comment>
<comment type="similarity">
    <text evidence="8">Belongs to the ATPase delta chain family.</text>
</comment>
<dbReference type="Gene3D" id="1.10.520.20">
    <property type="entry name" value="N-terminal domain of the delta subunit of the F1F0-ATP synthase"/>
    <property type="match status" value="1"/>
</dbReference>
<organism evidence="9 10">
    <name type="scientific">Lawsonella clevelandensis</name>
    <dbReference type="NCBI Taxonomy" id="1528099"/>
    <lineage>
        <taxon>Bacteria</taxon>
        <taxon>Bacillati</taxon>
        <taxon>Actinomycetota</taxon>
        <taxon>Actinomycetes</taxon>
        <taxon>Mycobacteriales</taxon>
        <taxon>Lawsonellaceae</taxon>
        <taxon>Lawsonella</taxon>
    </lineage>
</organism>
<reference evidence="9 10" key="1">
    <citation type="submission" date="2017-08" db="EMBL/GenBank/DDBJ databases">
        <title>Infants hospitalized years apart are colonized by the same room-sourced microbial strains.</title>
        <authorList>
            <person name="Brooks B."/>
            <person name="Olm M.R."/>
            <person name="Firek B.A."/>
            <person name="Baker R."/>
            <person name="Thomas B.C."/>
            <person name="Morowitz M.J."/>
            <person name="Banfield J.F."/>
        </authorList>
    </citation>
    <scope>NUCLEOTIDE SEQUENCE [LARGE SCALE GENOMIC DNA]</scope>
    <source>
        <strain evidence="9">S2_006_000_R1_57</strain>
    </source>
</reference>
<gene>
    <name evidence="8" type="primary">atpH</name>
    <name evidence="9" type="ORF">DI579_00810</name>
</gene>
<evidence type="ECO:0000256" key="7">
    <source>
        <dbReference type="ARBA" id="ARBA00023310"/>
    </source>
</evidence>
<dbReference type="Pfam" id="PF00213">
    <property type="entry name" value="OSCP"/>
    <property type="match status" value="1"/>
</dbReference>
<evidence type="ECO:0000313" key="10">
    <source>
        <dbReference type="Proteomes" id="UP000248606"/>
    </source>
</evidence>
<evidence type="ECO:0000256" key="1">
    <source>
        <dbReference type="ARBA" id="ARBA00004370"/>
    </source>
</evidence>